<comment type="caution">
    <text evidence="4">The sequence shown here is derived from an EMBL/GenBank/DDBJ whole genome shotgun (WGS) entry which is preliminary data.</text>
</comment>
<dbReference type="InterPro" id="IPR000424">
    <property type="entry name" value="Primosome_PriB/ssb"/>
</dbReference>
<dbReference type="Proteomes" id="UP000758652">
    <property type="component" value="Unassembled WGS sequence"/>
</dbReference>
<dbReference type="SUPFAM" id="SSF50249">
    <property type="entry name" value="Nucleic acid-binding proteins"/>
    <property type="match status" value="1"/>
</dbReference>
<dbReference type="Gene3D" id="2.40.50.140">
    <property type="entry name" value="Nucleic acid-binding proteins"/>
    <property type="match status" value="1"/>
</dbReference>
<accession>A0ABR9RLP8</accession>
<gene>
    <name evidence="4" type="ORF">INF30_11645</name>
</gene>
<feature type="compositionally biased region" description="Basic residues" evidence="3">
    <location>
        <begin position="166"/>
        <end position="181"/>
    </location>
</feature>
<evidence type="ECO:0000313" key="4">
    <source>
        <dbReference type="EMBL" id="MBE5063906.1"/>
    </source>
</evidence>
<proteinExistence type="predicted"/>
<dbReference type="InterPro" id="IPR012340">
    <property type="entry name" value="NA-bd_OB-fold"/>
</dbReference>
<keyword evidence="1 2" id="KW-0238">DNA-binding</keyword>
<dbReference type="RefSeq" id="WP_226395316.1">
    <property type="nucleotide sequence ID" value="NZ_JADCKL010000011.1"/>
</dbReference>
<evidence type="ECO:0000313" key="5">
    <source>
        <dbReference type="Proteomes" id="UP000758652"/>
    </source>
</evidence>
<evidence type="ECO:0000256" key="3">
    <source>
        <dbReference type="SAM" id="MobiDB-lite"/>
    </source>
</evidence>
<dbReference type="GO" id="GO:0003677">
    <property type="term" value="F:DNA binding"/>
    <property type="evidence" value="ECO:0007669"/>
    <property type="project" value="UniProtKB-KW"/>
</dbReference>
<feature type="compositionally biased region" description="Acidic residues" evidence="3">
    <location>
        <begin position="116"/>
        <end position="161"/>
    </location>
</feature>
<name>A0ABR9RLP8_9FIRM</name>
<feature type="compositionally biased region" description="Acidic residues" evidence="3">
    <location>
        <begin position="228"/>
        <end position="245"/>
    </location>
</feature>
<evidence type="ECO:0000256" key="2">
    <source>
        <dbReference type="PROSITE-ProRule" id="PRU00252"/>
    </source>
</evidence>
<dbReference type="Pfam" id="PF00436">
    <property type="entry name" value="SSB"/>
    <property type="match status" value="1"/>
</dbReference>
<reference evidence="4 5" key="1">
    <citation type="submission" date="2020-10" db="EMBL/GenBank/DDBJ databases">
        <title>ChiBAC.</title>
        <authorList>
            <person name="Zenner C."/>
            <person name="Hitch T.C.A."/>
            <person name="Clavel T."/>
        </authorList>
    </citation>
    <scope>NUCLEOTIDE SEQUENCE [LARGE SCALE GENOMIC DNA]</scope>
    <source>
        <strain evidence="4 5">DSM 108991</strain>
    </source>
</reference>
<feature type="region of interest" description="Disordered" evidence="3">
    <location>
        <begin position="115"/>
        <end position="245"/>
    </location>
</feature>
<keyword evidence="5" id="KW-1185">Reference proteome</keyword>
<dbReference type="EMBL" id="JADCKL010000011">
    <property type="protein sequence ID" value="MBE5063906.1"/>
    <property type="molecule type" value="Genomic_DNA"/>
</dbReference>
<sequence length="245" mass="29283">MNVTLMSGYIATEPTFNTFPKKKKRRGDTLKKGMAANFRISVKRGYMGKDGQKYDYFSCSAYDDSAKYIRRYIQEGDYVLIRAVLKNNNYEDEDGEMVYRDVLVIERIELIRERNDEEDSDYDEDEFYDDYEEDDEEEDYDEDYDEEDDEEEEEDEEEYEEDLPKSRKRGGTSTRRRRRPAERKTADRNKRKSGSVKQKEVKRNVSRKKPSSKREKVVGLNERKSREIDDEFETLGEEEDNFGFD</sequence>
<organism evidence="4 5">
    <name type="scientific">Claveliimonas monacensis</name>
    <dbReference type="NCBI Taxonomy" id="2779351"/>
    <lineage>
        <taxon>Bacteria</taxon>
        <taxon>Bacillati</taxon>
        <taxon>Bacillota</taxon>
        <taxon>Clostridia</taxon>
        <taxon>Lachnospirales</taxon>
        <taxon>Lachnospiraceae</taxon>
        <taxon>Claveliimonas</taxon>
    </lineage>
</organism>
<protein>
    <submittedName>
        <fullName evidence="4">Single-stranded DNA-binding protein</fullName>
    </submittedName>
</protein>
<evidence type="ECO:0000256" key="1">
    <source>
        <dbReference type="ARBA" id="ARBA00023125"/>
    </source>
</evidence>
<dbReference type="PROSITE" id="PS50935">
    <property type="entry name" value="SSB"/>
    <property type="match status" value="1"/>
</dbReference>
<feature type="compositionally biased region" description="Basic and acidic residues" evidence="3">
    <location>
        <begin position="212"/>
        <end position="227"/>
    </location>
</feature>